<evidence type="ECO:0000313" key="6">
    <source>
        <dbReference type="EMBL" id="MBF9066706.1"/>
    </source>
</evidence>
<feature type="domain" description="HTH araC/xylS-type" evidence="5">
    <location>
        <begin position="233"/>
        <end position="334"/>
    </location>
</feature>
<evidence type="ECO:0000256" key="4">
    <source>
        <dbReference type="SAM" id="MobiDB-lite"/>
    </source>
</evidence>
<organism evidence="6 7">
    <name type="scientific">Streptacidiphilus fuscans</name>
    <dbReference type="NCBI Taxonomy" id="2789292"/>
    <lineage>
        <taxon>Bacteria</taxon>
        <taxon>Bacillati</taxon>
        <taxon>Actinomycetota</taxon>
        <taxon>Actinomycetes</taxon>
        <taxon>Kitasatosporales</taxon>
        <taxon>Streptomycetaceae</taxon>
        <taxon>Streptacidiphilus</taxon>
    </lineage>
</organism>
<proteinExistence type="predicted"/>
<dbReference type="AlphaFoldDB" id="A0A931B0J4"/>
<feature type="region of interest" description="Disordered" evidence="4">
    <location>
        <begin position="1"/>
        <end position="23"/>
    </location>
</feature>
<evidence type="ECO:0000256" key="3">
    <source>
        <dbReference type="ARBA" id="ARBA00023163"/>
    </source>
</evidence>
<dbReference type="Proteomes" id="UP000657385">
    <property type="component" value="Unassembled WGS sequence"/>
</dbReference>
<dbReference type="SMART" id="SM00342">
    <property type="entry name" value="HTH_ARAC"/>
    <property type="match status" value="1"/>
</dbReference>
<name>A0A931B0J4_9ACTN</name>
<evidence type="ECO:0000313" key="7">
    <source>
        <dbReference type="Proteomes" id="UP000657385"/>
    </source>
</evidence>
<dbReference type="Pfam" id="PF14525">
    <property type="entry name" value="AraC_binding_2"/>
    <property type="match status" value="1"/>
</dbReference>
<dbReference type="InterPro" id="IPR018060">
    <property type="entry name" value="HTH_AraC"/>
</dbReference>
<dbReference type="RefSeq" id="WP_196191895.1">
    <property type="nucleotide sequence ID" value="NZ_JADPRT010000001.1"/>
</dbReference>
<evidence type="ECO:0000259" key="5">
    <source>
        <dbReference type="PROSITE" id="PS01124"/>
    </source>
</evidence>
<dbReference type="PROSITE" id="PS01124">
    <property type="entry name" value="HTH_ARAC_FAMILY_2"/>
    <property type="match status" value="1"/>
</dbReference>
<keyword evidence="1" id="KW-0805">Transcription regulation</keyword>
<sequence>MPATISPVEEDRGERLPTSGTRSHFLTTRSVPEHESLEFWQDAVLDTLVGMDIRTESGTYDASMRTGVVGGLRITTVECDPGEVYRAPRFIARGDGGEIFVGLQCTGVAQVEQAGRTMELRAGDVGFFETVRPFRTRFPDPFQLKIFSVPRRLLCESEGDLPELVGRPLRQSDPLGGLVSPFLARLADTWDSYATPTAESLARGATDLLAAAAADRLGRRTDELPGAERVMLLRVQRYIRWNLSDPELSPPVIARAHGISVRYLHRLFEGQGRTLGQWVRDVRLQECRRALLAAPADTLGVARIARRWGFTSGAQLSRAFRSAYGLSPTDWLRQERDRTASPRTAAGPPIHHIAEPLNHPFAQPLSC</sequence>
<protein>
    <submittedName>
        <fullName evidence="6">Helix-turn-helix domain-containing protein</fullName>
    </submittedName>
</protein>
<dbReference type="SUPFAM" id="SSF46689">
    <property type="entry name" value="Homeodomain-like"/>
    <property type="match status" value="1"/>
</dbReference>
<dbReference type="PANTHER" id="PTHR46796:SF6">
    <property type="entry name" value="ARAC SUBFAMILY"/>
    <property type="match status" value="1"/>
</dbReference>
<dbReference type="InterPro" id="IPR050204">
    <property type="entry name" value="AraC_XylS_family_regulators"/>
</dbReference>
<dbReference type="InterPro" id="IPR009057">
    <property type="entry name" value="Homeodomain-like_sf"/>
</dbReference>
<keyword evidence="3" id="KW-0804">Transcription</keyword>
<keyword evidence="7" id="KW-1185">Reference proteome</keyword>
<gene>
    <name evidence="6" type="ORF">I2501_01470</name>
</gene>
<dbReference type="EMBL" id="JADPRT010000001">
    <property type="protein sequence ID" value="MBF9066706.1"/>
    <property type="molecule type" value="Genomic_DNA"/>
</dbReference>
<dbReference type="PANTHER" id="PTHR46796">
    <property type="entry name" value="HTH-TYPE TRANSCRIPTIONAL ACTIVATOR RHAS-RELATED"/>
    <property type="match status" value="1"/>
</dbReference>
<dbReference type="InterPro" id="IPR035418">
    <property type="entry name" value="AraC-bd_2"/>
</dbReference>
<evidence type="ECO:0000256" key="2">
    <source>
        <dbReference type="ARBA" id="ARBA00023125"/>
    </source>
</evidence>
<feature type="region of interest" description="Disordered" evidence="4">
    <location>
        <begin position="336"/>
        <end position="356"/>
    </location>
</feature>
<evidence type="ECO:0000256" key="1">
    <source>
        <dbReference type="ARBA" id="ARBA00023015"/>
    </source>
</evidence>
<dbReference type="GO" id="GO:0003700">
    <property type="term" value="F:DNA-binding transcription factor activity"/>
    <property type="evidence" value="ECO:0007669"/>
    <property type="project" value="InterPro"/>
</dbReference>
<reference evidence="6" key="1">
    <citation type="submission" date="2020-11" db="EMBL/GenBank/DDBJ databases">
        <title>Isolation and identification of active actinomycetes.</title>
        <authorList>
            <person name="Yu B."/>
        </authorList>
    </citation>
    <scope>NUCLEOTIDE SEQUENCE</scope>
    <source>
        <strain evidence="6">NEAU-YB345</strain>
    </source>
</reference>
<dbReference type="GO" id="GO:0043565">
    <property type="term" value="F:sequence-specific DNA binding"/>
    <property type="evidence" value="ECO:0007669"/>
    <property type="project" value="InterPro"/>
</dbReference>
<comment type="caution">
    <text evidence="6">The sequence shown here is derived from an EMBL/GenBank/DDBJ whole genome shotgun (WGS) entry which is preliminary data.</text>
</comment>
<keyword evidence="2" id="KW-0238">DNA-binding</keyword>
<dbReference type="Pfam" id="PF12833">
    <property type="entry name" value="HTH_18"/>
    <property type="match status" value="1"/>
</dbReference>
<dbReference type="Gene3D" id="1.10.10.60">
    <property type="entry name" value="Homeodomain-like"/>
    <property type="match status" value="1"/>
</dbReference>
<accession>A0A931B0J4</accession>